<evidence type="ECO:0008006" key="3">
    <source>
        <dbReference type="Google" id="ProtNLM"/>
    </source>
</evidence>
<proteinExistence type="predicted"/>
<name>A0ABS2CL53_9MICO</name>
<reference evidence="1" key="1">
    <citation type="submission" date="2021-02" db="EMBL/GenBank/DDBJ databases">
        <title>Phycicoccus sp. MQZ13P-5T, whole genome shotgun sequence.</title>
        <authorList>
            <person name="Tuo L."/>
        </authorList>
    </citation>
    <scope>NUCLEOTIDE SEQUENCE</scope>
    <source>
        <strain evidence="1">MQZ13P-5</strain>
    </source>
</reference>
<evidence type="ECO:0000313" key="1">
    <source>
        <dbReference type="EMBL" id="MBM6400622.1"/>
    </source>
</evidence>
<dbReference type="Proteomes" id="UP001430172">
    <property type="component" value="Unassembled WGS sequence"/>
</dbReference>
<organism evidence="1 2">
    <name type="scientific">Phycicoccus sonneratiae</name>
    <dbReference type="NCBI Taxonomy" id="2807628"/>
    <lineage>
        <taxon>Bacteria</taxon>
        <taxon>Bacillati</taxon>
        <taxon>Actinomycetota</taxon>
        <taxon>Actinomycetes</taxon>
        <taxon>Micrococcales</taxon>
        <taxon>Intrasporangiaceae</taxon>
        <taxon>Phycicoccus</taxon>
    </lineage>
</organism>
<keyword evidence="2" id="KW-1185">Reference proteome</keyword>
<sequence>MTPRRLPPLPAGAVSLDDARTLGLADHDWRDARLLRVTRSVRSLHAPLDLRERARAFARALPADCAFSHVTAARLWGLPLPAPLERDDTLDVMRRSERAPVERTGCRGHRGLERRRVVELDGLRVTDPADTWVDLAAVRRHRLDRDDLVAVGDAVVTRWARPGVRRSAVEVADALDPLRRALAARGSPRGATLLVEALALVRPGVRSARETRSRLLFVAAGFPEPEPCAPLHARGGGWLAEGDLVWHAQRVVGEYQGEVHGSRSARSTDAARNGLLGDEDWTVLEIFAEDHADPHRRRALLVRFARALGLDPRTLTIR</sequence>
<evidence type="ECO:0000313" key="2">
    <source>
        <dbReference type="Proteomes" id="UP001430172"/>
    </source>
</evidence>
<gene>
    <name evidence="1" type="ORF">JQN70_09520</name>
</gene>
<comment type="caution">
    <text evidence="1">The sequence shown here is derived from an EMBL/GenBank/DDBJ whole genome shotgun (WGS) entry which is preliminary data.</text>
</comment>
<protein>
    <recommendedName>
        <fullName evidence="3">Transcriptional regulator, AbiEi antitoxin, Type IV TA system</fullName>
    </recommendedName>
</protein>
<dbReference type="RefSeq" id="WP_204131095.1">
    <property type="nucleotide sequence ID" value="NZ_JAFDVD010000009.1"/>
</dbReference>
<dbReference type="EMBL" id="JAFDVD010000009">
    <property type="protein sequence ID" value="MBM6400622.1"/>
    <property type="molecule type" value="Genomic_DNA"/>
</dbReference>
<accession>A0ABS2CL53</accession>